<feature type="region of interest" description="Disordered" evidence="1">
    <location>
        <begin position="73"/>
        <end position="110"/>
    </location>
</feature>
<dbReference type="AlphaFoldDB" id="A0A9D2MBF0"/>
<accession>A0A9D2MBF0</accession>
<evidence type="ECO:0000256" key="1">
    <source>
        <dbReference type="SAM" id="MobiDB-lite"/>
    </source>
</evidence>
<dbReference type="Proteomes" id="UP000824208">
    <property type="component" value="Unassembled WGS sequence"/>
</dbReference>
<feature type="compositionally biased region" description="Polar residues" evidence="1">
    <location>
        <begin position="96"/>
        <end position="110"/>
    </location>
</feature>
<sequence length="134" mass="13689">MRRMTAYLSALLLLLTLAACGGTSDLVGTYTLQRITAGGGTVDAAALSQAAQEAGLSFQVTLELRDDGTFRLASSTSGGEQSLEGTWEEADGGVTLTDSDSGSTLHASRTEGTLVLSADGQSMTFAPVPANQAQ</sequence>
<feature type="chain" id="PRO_5039126914" evidence="2">
    <location>
        <begin position="22"/>
        <end position="134"/>
    </location>
</feature>
<reference evidence="3" key="1">
    <citation type="journal article" date="2021" name="PeerJ">
        <title>Extensive microbial diversity within the chicken gut microbiome revealed by metagenomics and culture.</title>
        <authorList>
            <person name="Gilroy R."/>
            <person name="Ravi A."/>
            <person name="Getino M."/>
            <person name="Pursley I."/>
            <person name="Horton D.L."/>
            <person name="Alikhan N.F."/>
            <person name="Baker D."/>
            <person name="Gharbi K."/>
            <person name="Hall N."/>
            <person name="Watson M."/>
            <person name="Adriaenssens E.M."/>
            <person name="Foster-Nyarko E."/>
            <person name="Jarju S."/>
            <person name="Secka A."/>
            <person name="Antonio M."/>
            <person name="Oren A."/>
            <person name="Chaudhuri R.R."/>
            <person name="La Ragione R."/>
            <person name="Hildebrand F."/>
            <person name="Pallen M.J."/>
        </authorList>
    </citation>
    <scope>NUCLEOTIDE SEQUENCE</scope>
    <source>
        <strain evidence="3">CHK189-11263</strain>
    </source>
</reference>
<proteinExistence type="predicted"/>
<protein>
    <submittedName>
        <fullName evidence="3">Copper resistance protein NlpE</fullName>
    </submittedName>
</protein>
<organism evidence="3 4">
    <name type="scientific">Candidatus Flavonifractor intestinipullorum</name>
    <dbReference type="NCBI Taxonomy" id="2838587"/>
    <lineage>
        <taxon>Bacteria</taxon>
        <taxon>Bacillati</taxon>
        <taxon>Bacillota</taxon>
        <taxon>Clostridia</taxon>
        <taxon>Eubacteriales</taxon>
        <taxon>Oscillospiraceae</taxon>
        <taxon>Flavonifractor</taxon>
    </lineage>
</organism>
<feature type="compositionally biased region" description="Polar residues" evidence="1">
    <location>
        <begin position="73"/>
        <end position="84"/>
    </location>
</feature>
<feature type="signal peptide" evidence="2">
    <location>
        <begin position="1"/>
        <end position="21"/>
    </location>
</feature>
<dbReference type="EMBL" id="DWYC01000053">
    <property type="protein sequence ID" value="HJB57154.1"/>
    <property type="molecule type" value="Genomic_DNA"/>
</dbReference>
<evidence type="ECO:0000313" key="4">
    <source>
        <dbReference type="Proteomes" id="UP000824208"/>
    </source>
</evidence>
<comment type="caution">
    <text evidence="3">The sequence shown here is derived from an EMBL/GenBank/DDBJ whole genome shotgun (WGS) entry which is preliminary data.</text>
</comment>
<gene>
    <name evidence="3" type="ORF">H9714_06345</name>
</gene>
<reference evidence="3" key="2">
    <citation type="submission" date="2021-04" db="EMBL/GenBank/DDBJ databases">
        <authorList>
            <person name="Gilroy R."/>
        </authorList>
    </citation>
    <scope>NUCLEOTIDE SEQUENCE</scope>
    <source>
        <strain evidence="3">CHK189-11263</strain>
    </source>
</reference>
<keyword evidence="2" id="KW-0732">Signal</keyword>
<name>A0A9D2MBF0_9FIRM</name>
<dbReference type="PROSITE" id="PS51257">
    <property type="entry name" value="PROKAR_LIPOPROTEIN"/>
    <property type="match status" value="1"/>
</dbReference>
<evidence type="ECO:0000313" key="3">
    <source>
        <dbReference type="EMBL" id="HJB57154.1"/>
    </source>
</evidence>
<evidence type="ECO:0000256" key="2">
    <source>
        <dbReference type="SAM" id="SignalP"/>
    </source>
</evidence>